<name>A0A0R0BVW3_9GAMM</name>
<evidence type="ECO:0000313" key="2">
    <source>
        <dbReference type="EMBL" id="MBB1116540.1"/>
    </source>
</evidence>
<comment type="caution">
    <text evidence="1">The sequence shown here is derived from an EMBL/GenBank/DDBJ whole genome shotgun (WGS) entry which is preliminary data.</text>
</comment>
<sequence>MALTATVRKVALNISDIDRGYYAEHHLTYAQHPSETDERLMVRIAAFALLADERLLAGAGLSNEDEPDLWKHDYSGQIETWLDLGQPDPARIRKACNRAAHVVVVNYGDQSAEVWWEKNRSALMRHDNLTVIGFDAATVAALGQRIARSMRFDVLIQDGEMQLIGGDAHFDPLTIVPLWRKREA</sequence>
<dbReference type="STRING" id="266128.ABB25_07925"/>
<dbReference type="Pfam" id="PF07152">
    <property type="entry name" value="YaeQ"/>
    <property type="match status" value="1"/>
</dbReference>
<accession>A0A0R0BVW3</accession>
<keyword evidence="3" id="KW-1185">Reference proteome</keyword>
<dbReference type="EMBL" id="LDJH01000012">
    <property type="protein sequence ID" value="KRG58202.1"/>
    <property type="molecule type" value="Genomic_DNA"/>
</dbReference>
<dbReference type="InterPro" id="IPR038590">
    <property type="entry name" value="YaeQ_sf"/>
</dbReference>
<gene>
    <name evidence="1" type="ORF">ABB25_07925</name>
    <name evidence="2" type="ORF">H4O09_05640</name>
</gene>
<dbReference type="PATRIC" id="fig|266128.3.peg.455"/>
<dbReference type="InterPro" id="IPR011335">
    <property type="entry name" value="Restrct_endonuc-II-like"/>
</dbReference>
<dbReference type="Proteomes" id="UP000550609">
    <property type="component" value="Unassembled WGS sequence"/>
</dbReference>
<evidence type="ECO:0000313" key="1">
    <source>
        <dbReference type="EMBL" id="KRG58202.1"/>
    </source>
</evidence>
<dbReference type="PANTHER" id="PTHR38784:SF1">
    <property type="entry name" value="SUCROSE PHOSPHORYLASE"/>
    <property type="match status" value="1"/>
</dbReference>
<proteinExistence type="predicted"/>
<dbReference type="SMART" id="SM01322">
    <property type="entry name" value="YaeQ"/>
    <property type="match status" value="1"/>
</dbReference>
<reference evidence="1 3" key="1">
    <citation type="submission" date="2015-05" db="EMBL/GenBank/DDBJ databases">
        <title>Genome sequencing and analysis of members of genus Stenotrophomonas.</title>
        <authorList>
            <person name="Patil P.P."/>
            <person name="Midha S."/>
            <person name="Patil P.B."/>
        </authorList>
    </citation>
    <scope>NUCLEOTIDE SEQUENCE [LARGE SCALE GENOMIC DNA]</scope>
    <source>
        <strain evidence="1 3">DSM 17805</strain>
    </source>
</reference>
<dbReference type="PIRSF" id="PIRSF011484">
    <property type="entry name" value="YaeQ"/>
    <property type="match status" value="1"/>
</dbReference>
<dbReference type="InterPro" id="IPR009822">
    <property type="entry name" value="YaeQ"/>
</dbReference>
<evidence type="ECO:0000313" key="3">
    <source>
        <dbReference type="Proteomes" id="UP000051254"/>
    </source>
</evidence>
<dbReference type="OrthoDB" id="5293309at2"/>
<dbReference type="PANTHER" id="PTHR38784">
    <property type="entry name" value="SUCROSE PHOSPHORYLASE"/>
    <property type="match status" value="1"/>
</dbReference>
<dbReference type="EMBL" id="JACIUV010000002">
    <property type="protein sequence ID" value="MBB1116540.1"/>
    <property type="molecule type" value="Genomic_DNA"/>
</dbReference>
<reference evidence="2 4" key="2">
    <citation type="submission" date="2020-08" db="EMBL/GenBank/DDBJ databases">
        <title>Stenotrophomonas sp. W1S232.</title>
        <authorList>
            <person name="Deng Y."/>
        </authorList>
    </citation>
    <scope>NUCLEOTIDE SEQUENCE [LARGE SCALE GENOMIC DNA]</scope>
    <source>
        <strain evidence="2 4">W1S232</strain>
    </source>
</reference>
<dbReference type="Gene3D" id="3.10.640.10">
    <property type="entry name" value="Restriction endonuclease-like alpha-beta roll domain"/>
    <property type="match status" value="1"/>
</dbReference>
<protein>
    <submittedName>
        <fullName evidence="2">YaeQ family protein</fullName>
    </submittedName>
</protein>
<evidence type="ECO:0000313" key="4">
    <source>
        <dbReference type="Proteomes" id="UP000550609"/>
    </source>
</evidence>
<dbReference type="Proteomes" id="UP000051254">
    <property type="component" value="Unassembled WGS sequence"/>
</dbReference>
<dbReference type="AlphaFoldDB" id="A0A0R0BVW3"/>
<accession>A0A7W3YUH5</accession>
<dbReference type="RefSeq" id="WP_057665646.1">
    <property type="nucleotide sequence ID" value="NZ_JACIUV010000002.1"/>
</dbReference>
<dbReference type="SUPFAM" id="SSF52980">
    <property type="entry name" value="Restriction endonuclease-like"/>
    <property type="match status" value="1"/>
</dbReference>
<organism evidence="1 3">
    <name type="scientific">Stenotrophomonas koreensis</name>
    <dbReference type="NCBI Taxonomy" id="266128"/>
    <lineage>
        <taxon>Bacteria</taxon>
        <taxon>Pseudomonadati</taxon>
        <taxon>Pseudomonadota</taxon>
        <taxon>Gammaproteobacteria</taxon>
        <taxon>Lysobacterales</taxon>
        <taxon>Lysobacteraceae</taxon>
        <taxon>Stenotrophomonas</taxon>
    </lineage>
</organism>